<name>X0RRN4_9ZZZZ</name>
<evidence type="ECO:0000313" key="1">
    <source>
        <dbReference type="EMBL" id="GAF71489.1"/>
    </source>
</evidence>
<accession>X0RRN4</accession>
<comment type="caution">
    <text evidence="1">The sequence shown here is derived from an EMBL/GenBank/DDBJ whole genome shotgun (WGS) entry which is preliminary data.</text>
</comment>
<proteinExistence type="predicted"/>
<dbReference type="EMBL" id="BARS01009213">
    <property type="protein sequence ID" value="GAF71489.1"/>
    <property type="molecule type" value="Genomic_DNA"/>
</dbReference>
<gene>
    <name evidence="1" type="ORF">S01H1_17378</name>
</gene>
<organism evidence="1">
    <name type="scientific">marine sediment metagenome</name>
    <dbReference type="NCBI Taxonomy" id="412755"/>
    <lineage>
        <taxon>unclassified sequences</taxon>
        <taxon>metagenomes</taxon>
        <taxon>ecological metagenomes</taxon>
    </lineage>
</organism>
<protein>
    <submittedName>
        <fullName evidence="1">Uncharacterized protein</fullName>
    </submittedName>
</protein>
<sequence length="29" mass="3120">GPLPARANGELIKARLAAYCTLMLNYGEL</sequence>
<feature type="non-terminal residue" evidence="1">
    <location>
        <position position="1"/>
    </location>
</feature>
<reference evidence="1" key="1">
    <citation type="journal article" date="2014" name="Front. Microbiol.">
        <title>High frequency of phylogenetically diverse reductive dehalogenase-homologous genes in deep subseafloor sedimentary metagenomes.</title>
        <authorList>
            <person name="Kawai M."/>
            <person name="Futagami T."/>
            <person name="Toyoda A."/>
            <person name="Takaki Y."/>
            <person name="Nishi S."/>
            <person name="Hori S."/>
            <person name="Arai W."/>
            <person name="Tsubouchi T."/>
            <person name="Morono Y."/>
            <person name="Uchiyama I."/>
            <person name="Ito T."/>
            <person name="Fujiyama A."/>
            <person name="Inagaki F."/>
            <person name="Takami H."/>
        </authorList>
    </citation>
    <scope>NUCLEOTIDE SEQUENCE</scope>
    <source>
        <strain evidence="1">Expedition CK06-06</strain>
    </source>
</reference>
<dbReference type="AlphaFoldDB" id="X0RRN4"/>